<organism evidence="2">
    <name type="scientific">marine sediment metagenome</name>
    <dbReference type="NCBI Taxonomy" id="412755"/>
    <lineage>
        <taxon>unclassified sequences</taxon>
        <taxon>metagenomes</taxon>
        <taxon>ecological metagenomes</taxon>
    </lineage>
</organism>
<feature type="non-terminal residue" evidence="2">
    <location>
        <position position="282"/>
    </location>
</feature>
<protein>
    <submittedName>
        <fullName evidence="2">Uncharacterized protein</fullName>
    </submittedName>
</protein>
<reference evidence="2" key="1">
    <citation type="journal article" date="2014" name="Front. Microbiol.">
        <title>High frequency of phylogenetically diverse reductive dehalogenase-homologous genes in deep subseafloor sedimentary metagenomes.</title>
        <authorList>
            <person name="Kawai M."/>
            <person name="Futagami T."/>
            <person name="Toyoda A."/>
            <person name="Takaki Y."/>
            <person name="Nishi S."/>
            <person name="Hori S."/>
            <person name="Arai W."/>
            <person name="Tsubouchi T."/>
            <person name="Morono Y."/>
            <person name="Uchiyama I."/>
            <person name="Ito T."/>
            <person name="Fujiyama A."/>
            <person name="Inagaki F."/>
            <person name="Takami H."/>
        </authorList>
    </citation>
    <scope>NUCLEOTIDE SEQUENCE</scope>
    <source>
        <strain evidence="2">Expedition CK06-06</strain>
    </source>
</reference>
<proteinExistence type="predicted"/>
<gene>
    <name evidence="2" type="ORF">S12H4_29287</name>
</gene>
<feature type="coiled-coil region" evidence="1">
    <location>
        <begin position="68"/>
        <end position="102"/>
    </location>
</feature>
<comment type="caution">
    <text evidence="2">The sequence shown here is derived from an EMBL/GenBank/DDBJ whole genome shotgun (WGS) entry which is preliminary data.</text>
</comment>
<evidence type="ECO:0000313" key="2">
    <source>
        <dbReference type="EMBL" id="GAI96229.1"/>
    </source>
</evidence>
<keyword evidence="1" id="KW-0175">Coiled coil</keyword>
<feature type="non-terminal residue" evidence="2">
    <location>
        <position position="1"/>
    </location>
</feature>
<evidence type="ECO:0000256" key="1">
    <source>
        <dbReference type="SAM" id="Coils"/>
    </source>
</evidence>
<dbReference type="AlphaFoldDB" id="X1UV40"/>
<name>X1UV40_9ZZZZ</name>
<accession>X1UV40</accession>
<sequence length="282" mass="31500">EINKELARLIEPLEGLELIAAKMALLGDSTEDTKKKIELLNEKAILLQQALDEAIPDTAAWWEAKIAFEGNQIAIDGLKEKLKELTEEEKEAVRLADKLADAYKSITDKIFELTHTPMEVAIRKIDQQKQAYLDLGMEIGIVNKWYDLQIAKLHELNPELDDTTEKLKEATEATVKLGILGGESWEGFTTQIKHATASLSNFTKEGVAAAITQIKMHFFPLIQSTIEIINTGIGLGRKMAEYQLAELRKSMQEQINIILYGYKEYQEILSQLERSAGGGGVG</sequence>
<dbReference type="EMBL" id="BARW01016879">
    <property type="protein sequence ID" value="GAI96229.1"/>
    <property type="molecule type" value="Genomic_DNA"/>
</dbReference>